<evidence type="ECO:0000313" key="2">
    <source>
        <dbReference type="Proteomes" id="UP000515135"/>
    </source>
</evidence>
<name>A0A6P4YK78_BRABE</name>
<accession>A0A6P4YK78</accession>
<organism evidence="2 3">
    <name type="scientific">Branchiostoma belcheri</name>
    <name type="common">Amphioxus</name>
    <dbReference type="NCBI Taxonomy" id="7741"/>
    <lineage>
        <taxon>Eukaryota</taxon>
        <taxon>Metazoa</taxon>
        <taxon>Chordata</taxon>
        <taxon>Cephalochordata</taxon>
        <taxon>Leptocardii</taxon>
        <taxon>Amphioxiformes</taxon>
        <taxon>Branchiostomatidae</taxon>
        <taxon>Branchiostoma</taxon>
    </lineage>
</organism>
<evidence type="ECO:0000259" key="1">
    <source>
        <dbReference type="SMART" id="SM00587"/>
    </source>
</evidence>
<sequence length="402" mass="45135">MAATSEIAIPQCAEDIAPCWVQQVLQKDLPGVTITDVQVKGSINQGEGFTSDIVAFDAVGIRNGASQRYSLIAKLSDFERPLTILKHWSKDFQIKVDMTEVKFYSKAVPELLSVAIPNTELKSKAGNEDNANHPVESFKFLPKCYFAATDPSSMVSVRVMENLKAQGFSIKANRQSLNHDEMMLTAGALAQLHGLSHRLELREGIPLPEKYDWIISLSDAPDVMMESVTYQYQTAVKAFAAAFPDQADLVARLEKLEMKVLELLLNEAPGLKVLNHSECWINNIMFKYTEGVPTDVKLVDWQSPRYLPPTHDLTLLFLCNTSWDVFHNHRDAILAHYHHKLMETLGPNESSGLQSYTLDQLKADFKVDCVHGVLARLFRLMVLPADPDLLQILQEIQEWGVI</sequence>
<protein>
    <submittedName>
        <fullName evidence="3">Uncharacterized protein LOC109466019</fullName>
    </submittedName>
</protein>
<dbReference type="InterPro" id="IPR015897">
    <property type="entry name" value="CHK_kinase-like"/>
</dbReference>
<dbReference type="SMART" id="SM00587">
    <property type="entry name" value="CHK"/>
    <property type="match status" value="1"/>
</dbReference>
<reference evidence="3" key="1">
    <citation type="submission" date="2025-08" db="UniProtKB">
        <authorList>
            <consortium name="RefSeq"/>
        </authorList>
    </citation>
    <scope>IDENTIFICATION</scope>
    <source>
        <tissue evidence="3">Gonad</tissue>
    </source>
</reference>
<dbReference type="Gene3D" id="3.90.1200.10">
    <property type="match status" value="1"/>
</dbReference>
<dbReference type="RefSeq" id="XP_019619102.1">
    <property type="nucleotide sequence ID" value="XM_019763543.1"/>
</dbReference>
<feature type="domain" description="CHK kinase-like" evidence="1">
    <location>
        <begin position="158"/>
        <end position="347"/>
    </location>
</feature>
<gene>
    <name evidence="3" type="primary">LOC109466019</name>
</gene>
<proteinExistence type="predicted"/>
<dbReference type="AlphaFoldDB" id="A0A6P4YK78"/>
<dbReference type="InterPro" id="IPR004119">
    <property type="entry name" value="EcKL"/>
</dbReference>
<evidence type="ECO:0000313" key="3">
    <source>
        <dbReference type="RefSeq" id="XP_019619102.1"/>
    </source>
</evidence>
<dbReference type="OrthoDB" id="190089at2759"/>
<dbReference type="SUPFAM" id="SSF56112">
    <property type="entry name" value="Protein kinase-like (PK-like)"/>
    <property type="match status" value="1"/>
</dbReference>
<dbReference type="Pfam" id="PF02958">
    <property type="entry name" value="EcKL"/>
    <property type="match status" value="1"/>
</dbReference>
<dbReference type="PANTHER" id="PTHR11012:SF30">
    <property type="entry name" value="PROTEIN KINASE-LIKE DOMAIN-CONTAINING"/>
    <property type="match status" value="1"/>
</dbReference>
<dbReference type="Proteomes" id="UP000515135">
    <property type="component" value="Unplaced"/>
</dbReference>
<dbReference type="InterPro" id="IPR011009">
    <property type="entry name" value="Kinase-like_dom_sf"/>
</dbReference>
<dbReference type="GeneID" id="109466019"/>
<dbReference type="KEGG" id="bbel:109466019"/>
<keyword evidence="2" id="KW-1185">Reference proteome</keyword>
<dbReference type="PANTHER" id="PTHR11012">
    <property type="entry name" value="PROTEIN KINASE-LIKE DOMAIN-CONTAINING"/>
    <property type="match status" value="1"/>
</dbReference>